<reference evidence="3" key="1">
    <citation type="submission" date="2023-01" db="EMBL/GenBank/DDBJ databases">
        <authorList>
            <person name="Van Ghelder C."/>
            <person name="Rancurel C."/>
        </authorList>
    </citation>
    <scope>NUCLEOTIDE SEQUENCE</scope>
    <source>
        <strain evidence="3">CNCM I-4278</strain>
    </source>
</reference>
<dbReference type="Proteomes" id="UP001152607">
    <property type="component" value="Unassembled WGS sequence"/>
</dbReference>
<feature type="transmembrane region" description="Helical" evidence="2">
    <location>
        <begin position="12"/>
        <end position="37"/>
    </location>
</feature>
<evidence type="ECO:0000313" key="3">
    <source>
        <dbReference type="EMBL" id="CAI6336970.1"/>
    </source>
</evidence>
<dbReference type="OrthoDB" id="5352400at2759"/>
<feature type="region of interest" description="Disordered" evidence="1">
    <location>
        <begin position="269"/>
        <end position="358"/>
    </location>
</feature>
<evidence type="ECO:0000256" key="1">
    <source>
        <dbReference type="SAM" id="MobiDB-lite"/>
    </source>
</evidence>
<organism evidence="3 4">
    <name type="scientific">Periconia digitata</name>
    <dbReference type="NCBI Taxonomy" id="1303443"/>
    <lineage>
        <taxon>Eukaryota</taxon>
        <taxon>Fungi</taxon>
        <taxon>Dikarya</taxon>
        <taxon>Ascomycota</taxon>
        <taxon>Pezizomycotina</taxon>
        <taxon>Dothideomycetes</taxon>
        <taxon>Pleosporomycetidae</taxon>
        <taxon>Pleosporales</taxon>
        <taxon>Massarineae</taxon>
        <taxon>Periconiaceae</taxon>
        <taxon>Periconia</taxon>
    </lineage>
</organism>
<keyword evidence="4" id="KW-1185">Reference proteome</keyword>
<dbReference type="AlphaFoldDB" id="A0A9W4UJ94"/>
<feature type="compositionally biased region" description="Low complexity" evidence="1">
    <location>
        <begin position="292"/>
        <end position="302"/>
    </location>
</feature>
<feature type="transmembrane region" description="Helical" evidence="2">
    <location>
        <begin position="173"/>
        <end position="196"/>
    </location>
</feature>
<evidence type="ECO:0000256" key="2">
    <source>
        <dbReference type="SAM" id="Phobius"/>
    </source>
</evidence>
<name>A0A9W4UJ94_9PLEO</name>
<feature type="transmembrane region" description="Helical" evidence="2">
    <location>
        <begin position="113"/>
        <end position="131"/>
    </location>
</feature>
<evidence type="ECO:0000313" key="4">
    <source>
        <dbReference type="Proteomes" id="UP001152607"/>
    </source>
</evidence>
<keyword evidence="2" id="KW-0472">Membrane</keyword>
<feature type="compositionally biased region" description="Basic and acidic residues" evidence="1">
    <location>
        <begin position="349"/>
        <end position="358"/>
    </location>
</feature>
<keyword evidence="2" id="KW-0812">Transmembrane</keyword>
<sequence>MFRFFIPRQWRLARIVYILMILEFPFTVANLTIFGVASPNLYREILWAEGGRRGFNSEPSDILYAYANYRPVKIPMVWSSFNTQYNLYIGVICMFFYLIKVTGWLLHVFYPIFSLPLHIALLVLWAVSIAVQTGSDTIDPEHQNHGAPWYITKNCDIVEDKTVRGYCMQAKSAFAISVFMLAIYAFHICFALYSLYPTKAAREEHAAKVAERKAQKEKWAAANSPYDNDMTPEEQWQHMWELQQLPRTPGTTHGAGWGEKMPVTPRTRAFGALEGNPNPDPAPVGAYLSPGQQQQQQQQQQQHDNAEFYGGADAGHGAVQHYPEPYQPANAYGSGYAYPAPPQQDEFPYDGKGKGTAV</sequence>
<feature type="transmembrane region" description="Helical" evidence="2">
    <location>
        <begin position="85"/>
        <end position="106"/>
    </location>
</feature>
<protein>
    <submittedName>
        <fullName evidence="3">Uncharacterized protein</fullName>
    </submittedName>
</protein>
<proteinExistence type="predicted"/>
<comment type="caution">
    <text evidence="3">The sequence shown here is derived from an EMBL/GenBank/DDBJ whole genome shotgun (WGS) entry which is preliminary data.</text>
</comment>
<dbReference type="EMBL" id="CAOQHR010000007">
    <property type="protein sequence ID" value="CAI6336970.1"/>
    <property type="molecule type" value="Genomic_DNA"/>
</dbReference>
<keyword evidence="2" id="KW-1133">Transmembrane helix</keyword>
<accession>A0A9W4UJ94</accession>
<gene>
    <name evidence="3" type="ORF">PDIGIT_LOCUS10076</name>
</gene>